<dbReference type="SUPFAM" id="SSF53597">
    <property type="entry name" value="Dihydrofolate reductase-like"/>
    <property type="match status" value="1"/>
</dbReference>
<evidence type="ECO:0000259" key="4">
    <source>
        <dbReference type="Pfam" id="PF01872"/>
    </source>
</evidence>
<dbReference type="Proteomes" id="UP001171687">
    <property type="component" value="Unassembled WGS sequence"/>
</dbReference>
<accession>A0AAP8PQ21</accession>
<evidence type="ECO:0000256" key="3">
    <source>
        <dbReference type="ARBA" id="ARBA00023002"/>
    </source>
</evidence>
<evidence type="ECO:0000256" key="1">
    <source>
        <dbReference type="ARBA" id="ARBA00005104"/>
    </source>
</evidence>
<dbReference type="Proteomes" id="UP000242470">
    <property type="component" value="Unassembled WGS sequence"/>
</dbReference>
<proteinExistence type="predicted"/>
<dbReference type="GeneID" id="64983061"/>
<gene>
    <name evidence="6" type="ORF">CD158_03025</name>
    <name evidence="5" type="ORF">QYH67_05225</name>
</gene>
<keyword evidence="3" id="KW-0560">Oxidoreductase</keyword>
<dbReference type="InterPro" id="IPR050765">
    <property type="entry name" value="Riboflavin_Biosynth_HTPR"/>
</dbReference>
<evidence type="ECO:0000313" key="7">
    <source>
        <dbReference type="Proteomes" id="UP000242470"/>
    </source>
</evidence>
<dbReference type="Pfam" id="PF01872">
    <property type="entry name" value="RibD_C"/>
    <property type="match status" value="1"/>
</dbReference>
<dbReference type="RefSeq" id="WP_059106306.1">
    <property type="nucleotide sequence ID" value="NZ_AP024589.1"/>
</dbReference>
<reference evidence="5" key="2">
    <citation type="submission" date="2023-07" db="EMBL/GenBank/DDBJ databases">
        <title>Evaluation of the beneficial properties of pineapple isolates.</title>
        <authorList>
            <person name="Adefiranye O."/>
        </authorList>
    </citation>
    <scope>NUCLEOTIDE SEQUENCE</scope>
    <source>
        <strain evidence="5">PAPLE_T1</strain>
    </source>
</reference>
<dbReference type="EMBL" id="JAUHQC010000009">
    <property type="protein sequence ID" value="MDN4532981.1"/>
    <property type="molecule type" value="Genomic_DNA"/>
</dbReference>
<evidence type="ECO:0000313" key="6">
    <source>
        <dbReference type="EMBL" id="PNZ68586.1"/>
    </source>
</evidence>
<organism evidence="6 7">
    <name type="scientific">Staphylococcus auricularis</name>
    <dbReference type="NCBI Taxonomy" id="29379"/>
    <lineage>
        <taxon>Bacteria</taxon>
        <taxon>Bacillati</taxon>
        <taxon>Bacillota</taxon>
        <taxon>Bacilli</taxon>
        <taxon>Bacillales</taxon>
        <taxon>Staphylococcaceae</taxon>
        <taxon>Staphylococcus</taxon>
    </lineage>
</organism>
<evidence type="ECO:0000256" key="2">
    <source>
        <dbReference type="ARBA" id="ARBA00022857"/>
    </source>
</evidence>
<evidence type="ECO:0000313" key="5">
    <source>
        <dbReference type="EMBL" id="MDN4532981.1"/>
    </source>
</evidence>
<sequence length="240" mass="27026">MNRTLFCHMMMTLDGKITGNHSQFSETKKGGELYYEYGFTNEAPHPVDSWISGRSTAQKHFTDGNEPELTTDHEAVPDGDFIVDTDFDHYYVVLDGHGRVDWPKDTIEYNEFKAKVVVVVTEETSDDYKAFLRNKNIPYVIAGQSEIGLNDALDRLQQNFPMESFMVGGGAKLNWSFIKAGLCDELSLVVSPILEGDPEAIPFALPNRENDSTEPVPLELISNDTIADSTIYLRYKVKND</sequence>
<keyword evidence="2" id="KW-0521">NADP</keyword>
<dbReference type="GO" id="GO:0009231">
    <property type="term" value="P:riboflavin biosynthetic process"/>
    <property type="evidence" value="ECO:0007669"/>
    <property type="project" value="InterPro"/>
</dbReference>
<dbReference type="GO" id="GO:0008703">
    <property type="term" value="F:5-amino-6-(5-phosphoribosylamino)uracil reductase activity"/>
    <property type="evidence" value="ECO:0007669"/>
    <property type="project" value="InterPro"/>
</dbReference>
<dbReference type="PANTHER" id="PTHR38011">
    <property type="entry name" value="DIHYDROFOLATE REDUCTASE FAMILY PROTEIN (AFU_ORTHOLOGUE AFUA_8G06820)"/>
    <property type="match status" value="1"/>
</dbReference>
<name>A0AAP8PQ21_9STAP</name>
<dbReference type="EMBL" id="PPQW01000012">
    <property type="protein sequence ID" value="PNZ68586.1"/>
    <property type="molecule type" value="Genomic_DNA"/>
</dbReference>
<comment type="caution">
    <text evidence="6">The sequence shown here is derived from an EMBL/GenBank/DDBJ whole genome shotgun (WGS) entry which is preliminary data.</text>
</comment>
<comment type="pathway">
    <text evidence="1">Cofactor biosynthesis; riboflavin biosynthesis.</text>
</comment>
<dbReference type="InterPro" id="IPR002734">
    <property type="entry name" value="RibDG_C"/>
</dbReference>
<feature type="domain" description="Bacterial bifunctional deaminase-reductase C-terminal" evidence="4">
    <location>
        <begin position="4"/>
        <end position="199"/>
    </location>
</feature>
<dbReference type="AlphaFoldDB" id="A0AAP8PQ21"/>
<dbReference type="InterPro" id="IPR024072">
    <property type="entry name" value="DHFR-like_dom_sf"/>
</dbReference>
<dbReference type="PANTHER" id="PTHR38011:SF7">
    <property type="entry name" value="2,5-DIAMINO-6-RIBOSYLAMINO-4(3H)-PYRIMIDINONE 5'-PHOSPHATE REDUCTASE"/>
    <property type="match status" value="1"/>
</dbReference>
<reference evidence="6 7" key="1">
    <citation type="submission" date="2017-08" db="EMBL/GenBank/DDBJ databases">
        <title>Draft genome sequences of 64 type strains of genus Staph aureus.</title>
        <authorList>
            <person name="Cole K."/>
            <person name="Golubchik T."/>
            <person name="Russell J."/>
            <person name="Foster D."/>
            <person name="Llewelyn M."/>
            <person name="Wilson D."/>
            <person name="Crook D."/>
            <person name="Paul J."/>
        </authorList>
    </citation>
    <scope>NUCLEOTIDE SEQUENCE [LARGE SCALE GENOMIC DNA]</scope>
    <source>
        <strain evidence="6 7">NCTC 12101</strain>
    </source>
</reference>
<dbReference type="Gene3D" id="3.40.430.10">
    <property type="entry name" value="Dihydrofolate Reductase, subunit A"/>
    <property type="match status" value="1"/>
</dbReference>
<protein>
    <submittedName>
        <fullName evidence="6">5-amino-6-(5-phosphoribosylamino)uracil reductase</fullName>
    </submittedName>
    <submittedName>
        <fullName evidence="5">Dihydrofolate reductase family protein</fullName>
    </submittedName>
</protein>